<dbReference type="GO" id="GO:0045895">
    <property type="term" value="P:positive regulation of mating-type specific transcription, DNA-templated"/>
    <property type="evidence" value="ECO:0007669"/>
    <property type="project" value="InterPro"/>
</dbReference>
<dbReference type="GO" id="GO:0008301">
    <property type="term" value="F:DNA binding, bending"/>
    <property type="evidence" value="ECO:0007669"/>
    <property type="project" value="InterPro"/>
</dbReference>
<evidence type="ECO:0000313" key="8">
    <source>
        <dbReference type="Proteomes" id="UP000190831"/>
    </source>
</evidence>
<keyword evidence="4 5" id="KW-0539">Nucleus</keyword>
<dbReference type="STRING" id="4955.A0A1G4MGG7"/>
<keyword evidence="3 5" id="KW-0804">Transcription</keyword>
<evidence type="ECO:0000256" key="2">
    <source>
        <dbReference type="ARBA" id="ARBA00023125"/>
    </source>
</evidence>
<dbReference type="Proteomes" id="UP000190831">
    <property type="component" value="Chromosome G"/>
</dbReference>
<protein>
    <submittedName>
        <fullName evidence="7">LAFE_0G00298g1_1</fullName>
    </submittedName>
</protein>
<dbReference type="GO" id="GO:0005634">
    <property type="term" value="C:nucleus"/>
    <property type="evidence" value="ECO:0007669"/>
    <property type="project" value="UniProtKB-SubCell"/>
</dbReference>
<evidence type="ECO:0000256" key="3">
    <source>
        <dbReference type="ARBA" id="ARBA00023163"/>
    </source>
</evidence>
<dbReference type="EMBL" id="LT598486">
    <property type="protein sequence ID" value="SCW02980.1"/>
    <property type="molecule type" value="Genomic_DNA"/>
</dbReference>
<proteinExistence type="inferred from homology"/>
<keyword evidence="2 5" id="KW-0238">DNA-binding</keyword>
<comment type="similarity">
    <text evidence="5">Belongs to the MATALPHA1 family.</text>
</comment>
<evidence type="ECO:0000259" key="6">
    <source>
        <dbReference type="PROSITE" id="PS51325"/>
    </source>
</evidence>
<evidence type="ECO:0000256" key="5">
    <source>
        <dbReference type="RuleBase" id="RU003516"/>
    </source>
</evidence>
<organism evidence="7 8">
    <name type="scientific">Lachancea fermentati</name>
    <name type="common">Zygosaccharomyces fermentati</name>
    <dbReference type="NCBI Taxonomy" id="4955"/>
    <lineage>
        <taxon>Eukaryota</taxon>
        <taxon>Fungi</taxon>
        <taxon>Dikarya</taxon>
        <taxon>Ascomycota</taxon>
        <taxon>Saccharomycotina</taxon>
        <taxon>Saccharomycetes</taxon>
        <taxon>Saccharomycetales</taxon>
        <taxon>Saccharomycetaceae</taxon>
        <taxon>Lachancea</taxon>
    </lineage>
</organism>
<accession>A0A1G4MGG7</accession>
<feature type="domain" description="Alpha box" evidence="6">
    <location>
        <begin position="103"/>
        <end position="161"/>
    </location>
</feature>
<dbReference type="InterPro" id="IPR006856">
    <property type="entry name" value="MATalpha_HMGbox"/>
</dbReference>
<gene>
    <name evidence="7" type="ORF">LAFE_0G00298G</name>
</gene>
<evidence type="ECO:0000256" key="4">
    <source>
        <dbReference type="ARBA" id="ARBA00023242"/>
    </source>
</evidence>
<comment type="subcellular location">
    <subcellularLocation>
        <location evidence="5">Nucleus</location>
    </subcellularLocation>
</comment>
<name>A0A1G4MGG7_LACFM</name>
<dbReference type="PROSITE" id="PS51325">
    <property type="entry name" value="ALPHA_BOX"/>
    <property type="match status" value="1"/>
</dbReference>
<evidence type="ECO:0000313" key="7">
    <source>
        <dbReference type="EMBL" id="SCW02980.1"/>
    </source>
</evidence>
<dbReference type="Pfam" id="PF04769">
    <property type="entry name" value="MATalpha_HMGbox"/>
    <property type="match status" value="1"/>
</dbReference>
<dbReference type="OrthoDB" id="5398665at2759"/>
<keyword evidence="1 5" id="KW-0805">Transcription regulation</keyword>
<dbReference type="AlphaFoldDB" id="A0A1G4MGG7"/>
<evidence type="ECO:0000256" key="1">
    <source>
        <dbReference type="ARBA" id="ARBA00023015"/>
    </source>
</evidence>
<keyword evidence="8" id="KW-1185">Reference proteome</keyword>
<reference evidence="7 8" key="1">
    <citation type="submission" date="2016-03" db="EMBL/GenBank/DDBJ databases">
        <authorList>
            <person name="Devillers H."/>
        </authorList>
    </citation>
    <scope>NUCLEOTIDE SEQUENCE [LARGE SCALE GENOMIC DNA]</scope>
    <source>
        <strain evidence="7">CBS 6772</strain>
    </source>
</reference>
<sequence length="238" mass="27867">MSESSENKFTTPTFKVSLARRGNGKVRKLKTCSIEKDLRGSFSSLIFKNEGINIYMTQIVPKSIPELPREIAEQLHTLGKDEFKGARKDRCNKRNLKEDKNTKKRNRRINPFIAFRSYYSKFANGNITQQKLSVLLSKFWAAKKDVQEVWDCLAQHYNVECTNLSFSEWLEQTYQSKSVPELRLSHKDSHIKKPFIEDLYLRDMNFIALQSFTGNKRDWIEPNFNDLSLEYSFPGFIT</sequence>
<dbReference type="OMA" id="DSECMAK"/>